<dbReference type="GO" id="GO:0006457">
    <property type="term" value="P:protein folding"/>
    <property type="evidence" value="ECO:0007669"/>
    <property type="project" value="InterPro"/>
</dbReference>
<feature type="compositionally biased region" description="Basic residues" evidence="7">
    <location>
        <begin position="357"/>
        <end position="369"/>
    </location>
</feature>
<feature type="compositionally biased region" description="Basic and acidic residues" evidence="7">
    <location>
        <begin position="346"/>
        <end position="356"/>
    </location>
</feature>
<evidence type="ECO:0000313" key="8">
    <source>
        <dbReference type="EMBL" id="CAH1774256.1"/>
    </source>
</evidence>
<dbReference type="PRINTS" id="PR00153">
    <property type="entry name" value="CSAPPISMRASE"/>
</dbReference>
<feature type="compositionally biased region" description="Acidic residues" evidence="7">
    <location>
        <begin position="396"/>
        <end position="405"/>
    </location>
</feature>
<dbReference type="PROSITE" id="PS50072">
    <property type="entry name" value="CSA_PPIASE_2"/>
    <property type="match status" value="1"/>
</dbReference>
<reference evidence="8" key="1">
    <citation type="submission" date="2022-03" db="EMBL/GenBank/DDBJ databases">
        <authorList>
            <person name="Martin C."/>
        </authorList>
    </citation>
    <scope>NUCLEOTIDE SEQUENCE</scope>
</reference>
<evidence type="ECO:0000256" key="5">
    <source>
        <dbReference type="ARBA" id="ARBA00042090"/>
    </source>
</evidence>
<evidence type="ECO:0000256" key="1">
    <source>
        <dbReference type="ARBA" id="ARBA00004123"/>
    </source>
</evidence>
<dbReference type="GO" id="GO:0071013">
    <property type="term" value="C:catalytic step 2 spliceosome"/>
    <property type="evidence" value="ECO:0007669"/>
    <property type="project" value="TreeGrafter"/>
</dbReference>
<evidence type="ECO:0000256" key="3">
    <source>
        <dbReference type="ARBA" id="ARBA00023242"/>
    </source>
</evidence>
<feature type="region of interest" description="Disordered" evidence="7">
    <location>
        <begin position="430"/>
        <end position="469"/>
    </location>
</feature>
<organism evidence="8 9">
    <name type="scientific">Owenia fusiformis</name>
    <name type="common">Polychaete worm</name>
    <dbReference type="NCBI Taxonomy" id="6347"/>
    <lineage>
        <taxon>Eukaryota</taxon>
        <taxon>Metazoa</taxon>
        <taxon>Spiralia</taxon>
        <taxon>Lophotrochozoa</taxon>
        <taxon>Annelida</taxon>
        <taxon>Polychaeta</taxon>
        <taxon>Sedentaria</taxon>
        <taxon>Canalipalpata</taxon>
        <taxon>Sabellida</taxon>
        <taxon>Oweniida</taxon>
        <taxon>Oweniidae</taxon>
        <taxon>Owenia</taxon>
    </lineage>
</organism>
<dbReference type="OrthoDB" id="442970at2759"/>
<proteinExistence type="inferred from homology"/>
<comment type="similarity">
    <text evidence="2">Belongs to the cyclophilin-type PPIase family.</text>
</comment>
<sequence length="469" mass="53463">MSNIYIQEPPTNGKVLVVTSCGDIDIELWSKETPKAARNFIQLCLEGYYDGTLFHRVIPDFIVQGGDPTGTGEGGESVYGKPFRDEFHSRLRFVRRGLVAMANAGQHDNASQFFFTLGATPELNNKHTIFGKVGGQTVYNMIRLAEVDIGSDDRPRHPHKIIKTKVLHNPFDDIVPRDKVKKTIESEKKKKKSQSKATKNFNLLSFGEEAEEDEVEVNVATKHLGQKKGGKSSHELTDDPKLSAQPAMELVELDIDRDQKRKANSDSDEESKAEMKEMIKKKLKKDKEEMKKEEPERKTHTRSEELREEVRQLQKELSKAKKKKLKSQDESPTKKEEESSQPTHPLKNDPMAEFREQRKKFKELKKSQARKGAGREAQTMALLSKFQNKLHAAVEASEDQEEEKSGEEIKDTDDSWLAHKLVCDTKDGKVLDANVDDSDRYEIFDPRNPMNKRRRESNKKSEASGGKRK</sequence>
<feature type="region of interest" description="Disordered" evidence="7">
    <location>
        <begin position="392"/>
        <end position="416"/>
    </location>
</feature>
<feature type="compositionally biased region" description="Basic and acidic residues" evidence="7">
    <location>
        <begin position="254"/>
        <end position="319"/>
    </location>
</feature>
<feature type="compositionally biased region" description="Basic and acidic residues" evidence="7">
    <location>
        <begin position="326"/>
        <end position="338"/>
    </location>
</feature>
<evidence type="ECO:0000256" key="2">
    <source>
        <dbReference type="ARBA" id="ARBA00007365"/>
    </source>
</evidence>
<dbReference type="PANTHER" id="PTHR45625">
    <property type="entry name" value="PEPTIDYL-PROLYL CIS-TRANS ISOMERASE-RELATED"/>
    <property type="match status" value="1"/>
</dbReference>
<dbReference type="FunFam" id="2.40.100.10:FF:000007">
    <property type="entry name" value="Peptidyl-prolyl cis-trans isomerase CWC27 homolog"/>
    <property type="match status" value="1"/>
</dbReference>
<evidence type="ECO:0000256" key="6">
    <source>
        <dbReference type="ARBA" id="ARBA00046368"/>
    </source>
</evidence>
<dbReference type="Pfam" id="PF00160">
    <property type="entry name" value="Pro_isomerase"/>
    <property type="match status" value="1"/>
</dbReference>
<evidence type="ECO:0000313" key="9">
    <source>
        <dbReference type="Proteomes" id="UP000749559"/>
    </source>
</evidence>
<dbReference type="SUPFAM" id="SSF50891">
    <property type="entry name" value="Cyclophilin-like"/>
    <property type="match status" value="1"/>
</dbReference>
<dbReference type="AlphaFoldDB" id="A0A8J1U806"/>
<dbReference type="CDD" id="cd01925">
    <property type="entry name" value="cyclophilin_CeCYP16-like"/>
    <property type="match status" value="1"/>
</dbReference>
<dbReference type="InterPro" id="IPR044666">
    <property type="entry name" value="Cyclophilin_A-like"/>
</dbReference>
<dbReference type="CDD" id="cd22288">
    <property type="entry name" value="CWC27_CTD"/>
    <property type="match status" value="1"/>
</dbReference>
<keyword evidence="9" id="KW-1185">Reference proteome</keyword>
<protein>
    <recommendedName>
        <fullName evidence="4">Spliceosome-associated protein CWC27 homolog</fullName>
    </recommendedName>
    <alternativeName>
        <fullName evidence="5">Probable inactive peptidyl-prolyl cis-trans isomerase CWC27 homolog</fullName>
    </alternativeName>
</protein>
<dbReference type="InterPro" id="IPR029000">
    <property type="entry name" value="Cyclophilin-like_dom_sf"/>
</dbReference>
<evidence type="ECO:0000256" key="4">
    <source>
        <dbReference type="ARBA" id="ARBA00040027"/>
    </source>
</evidence>
<dbReference type="PROSITE" id="PS00170">
    <property type="entry name" value="CSA_PPIASE_1"/>
    <property type="match status" value="1"/>
</dbReference>
<feature type="compositionally biased region" description="Basic and acidic residues" evidence="7">
    <location>
        <begin position="406"/>
        <end position="416"/>
    </location>
</feature>
<gene>
    <name evidence="8" type="ORF">OFUS_LOCUS1754</name>
</gene>
<dbReference type="GO" id="GO:0003755">
    <property type="term" value="F:peptidyl-prolyl cis-trans isomerase activity"/>
    <property type="evidence" value="ECO:0007669"/>
    <property type="project" value="InterPro"/>
</dbReference>
<dbReference type="Gene3D" id="2.40.100.10">
    <property type="entry name" value="Cyclophilin-like"/>
    <property type="match status" value="1"/>
</dbReference>
<evidence type="ECO:0000256" key="7">
    <source>
        <dbReference type="SAM" id="MobiDB-lite"/>
    </source>
</evidence>
<keyword evidence="3" id="KW-0539">Nucleus</keyword>
<comment type="subunit">
    <text evidence="6">Part of the activated spliceosome B/catalytic step 1 spliceosome, one of the forms of the spliceosome which has a well-formed active site but still cannot catalyze the branching reaction and is composed at least of 52 proteins, the U2, U5 and U6 snRNAs and the pre-mRNA. Recruited during early steps of activated spliceosome B maturation, it is probably one of the first proteins released from this complex as he matures to the spliceosome C complex. Component of the minor spliceosome, which splices U12-type introns.</text>
</comment>
<dbReference type="Proteomes" id="UP000749559">
    <property type="component" value="Unassembled WGS sequence"/>
</dbReference>
<comment type="caution">
    <text evidence="8">The sequence shown here is derived from an EMBL/GenBank/DDBJ whole genome shotgun (WGS) entry which is preliminary data.</text>
</comment>
<comment type="subcellular location">
    <subcellularLocation>
        <location evidence="1">Nucleus</location>
    </subcellularLocation>
</comment>
<feature type="region of interest" description="Disordered" evidence="7">
    <location>
        <begin position="222"/>
        <end position="379"/>
    </location>
</feature>
<dbReference type="EMBL" id="CAIIXF020000001">
    <property type="protein sequence ID" value="CAH1774256.1"/>
    <property type="molecule type" value="Genomic_DNA"/>
</dbReference>
<name>A0A8J1U806_OWEFU</name>
<dbReference type="PANTHER" id="PTHR45625:SF6">
    <property type="entry name" value="SPLICEOSOME-ASSOCIATED PROTEIN CWC27 HOMOLOG"/>
    <property type="match status" value="1"/>
</dbReference>
<dbReference type="InterPro" id="IPR002130">
    <property type="entry name" value="Cyclophilin-type_PPIase_dom"/>
</dbReference>
<dbReference type="InterPro" id="IPR020892">
    <property type="entry name" value="Cyclophilin-type_PPIase_CS"/>
</dbReference>
<feature type="compositionally biased region" description="Basic and acidic residues" evidence="7">
    <location>
        <begin position="232"/>
        <end position="241"/>
    </location>
</feature>
<accession>A0A8J1U806</accession>